<dbReference type="GO" id="GO:0004222">
    <property type="term" value="F:metalloendopeptidase activity"/>
    <property type="evidence" value="ECO:0007669"/>
    <property type="project" value="TreeGrafter"/>
</dbReference>
<dbReference type="Proteomes" id="UP000295418">
    <property type="component" value="Unassembled WGS sequence"/>
</dbReference>
<dbReference type="InterPro" id="IPR050570">
    <property type="entry name" value="Cell_wall_metabolism_enzyme"/>
</dbReference>
<evidence type="ECO:0000256" key="1">
    <source>
        <dbReference type="ARBA" id="ARBA00022729"/>
    </source>
</evidence>
<sequence length="333" mass="37487">MIGSDHAAIASINQPSSNNSNTVSTSFDLKKLNHQRKAIFDQTSLVTGIPWNLIAAVDQYEFTIHQFKKRKKSKEPQGLISIQFPERMWAGMLNPDPDDKELESIRIFKGIGLDGSGDGYADEQDPMDRLATMTSIMLKRGKRLEDIRISLWNHYQNSRSVQRIEQFAAIYAVKGTMDLYERAFPLPVNATYSYPDSYGASRGWGGHRIHEGTDLFADYGTPVRSTCYGIVEVKGWNPYGGWRIGIRDIGNVYHYYAHLSSYKKDLKAGDIVAPGQVIGAVGSSGYGKPGTSGKFVPHLHYGMYRDGGLADWSFDPYHYLKRWERDDLKAKAK</sequence>
<dbReference type="CDD" id="cd12797">
    <property type="entry name" value="M23_peptidase"/>
    <property type="match status" value="1"/>
</dbReference>
<dbReference type="OrthoDB" id="9810477at2"/>
<dbReference type="InterPro" id="IPR016047">
    <property type="entry name" value="M23ase_b-sheet_dom"/>
</dbReference>
<keyword evidence="4" id="KW-1185">Reference proteome</keyword>
<evidence type="ECO:0000259" key="2">
    <source>
        <dbReference type="Pfam" id="PF01551"/>
    </source>
</evidence>
<keyword evidence="1" id="KW-0732">Signal</keyword>
<gene>
    <name evidence="3" type="ORF">E0485_16015</name>
</gene>
<accession>A0A4R4E9N9</accession>
<evidence type="ECO:0000313" key="4">
    <source>
        <dbReference type="Proteomes" id="UP000295418"/>
    </source>
</evidence>
<dbReference type="PANTHER" id="PTHR21666">
    <property type="entry name" value="PEPTIDASE-RELATED"/>
    <property type="match status" value="1"/>
</dbReference>
<evidence type="ECO:0000313" key="3">
    <source>
        <dbReference type="EMBL" id="TCZ75917.1"/>
    </source>
</evidence>
<reference evidence="3 4" key="1">
    <citation type="submission" date="2019-03" db="EMBL/GenBank/DDBJ databases">
        <authorList>
            <person name="Kim M.K.M."/>
        </authorList>
    </citation>
    <scope>NUCLEOTIDE SEQUENCE [LARGE SCALE GENOMIC DNA]</scope>
    <source>
        <strain evidence="3 4">18JY21-1</strain>
    </source>
</reference>
<name>A0A4R4E9N9_9BACL</name>
<protein>
    <submittedName>
        <fullName evidence="3">M23 family metallopeptidase</fullName>
    </submittedName>
</protein>
<dbReference type="AlphaFoldDB" id="A0A4R4E9N9"/>
<dbReference type="SUPFAM" id="SSF51261">
    <property type="entry name" value="Duplicated hybrid motif"/>
    <property type="match status" value="1"/>
</dbReference>
<dbReference type="PANTHER" id="PTHR21666:SF289">
    <property type="entry name" value="L-ALA--D-GLU ENDOPEPTIDASE"/>
    <property type="match status" value="1"/>
</dbReference>
<proteinExistence type="predicted"/>
<dbReference type="Pfam" id="PF01551">
    <property type="entry name" value="Peptidase_M23"/>
    <property type="match status" value="1"/>
</dbReference>
<dbReference type="InterPro" id="IPR011055">
    <property type="entry name" value="Dup_hybrid_motif"/>
</dbReference>
<dbReference type="EMBL" id="SKFG01000016">
    <property type="protein sequence ID" value="TCZ75917.1"/>
    <property type="molecule type" value="Genomic_DNA"/>
</dbReference>
<organism evidence="3 4">
    <name type="scientific">Paenibacillus albiflavus</name>
    <dbReference type="NCBI Taxonomy" id="2545760"/>
    <lineage>
        <taxon>Bacteria</taxon>
        <taxon>Bacillati</taxon>
        <taxon>Bacillota</taxon>
        <taxon>Bacilli</taxon>
        <taxon>Bacillales</taxon>
        <taxon>Paenibacillaceae</taxon>
        <taxon>Paenibacillus</taxon>
    </lineage>
</organism>
<dbReference type="Gene3D" id="2.70.70.10">
    <property type="entry name" value="Glucose Permease (Domain IIA)"/>
    <property type="match status" value="1"/>
</dbReference>
<comment type="caution">
    <text evidence="3">The sequence shown here is derived from an EMBL/GenBank/DDBJ whole genome shotgun (WGS) entry which is preliminary data.</text>
</comment>
<feature type="domain" description="M23ase beta-sheet core" evidence="2">
    <location>
        <begin position="209"/>
        <end position="307"/>
    </location>
</feature>